<evidence type="ECO:0000313" key="1">
    <source>
        <dbReference type="EMBL" id="RLP82190.1"/>
    </source>
</evidence>
<dbReference type="AlphaFoldDB" id="A0A3L7ARJ7"/>
<accession>A0A3L7ARJ7</accession>
<dbReference type="GO" id="GO:0003677">
    <property type="term" value="F:DNA binding"/>
    <property type="evidence" value="ECO:0007669"/>
    <property type="project" value="InterPro"/>
</dbReference>
<protein>
    <recommendedName>
        <fullName evidence="3">XRE family transcriptional regulator</fullName>
    </recommendedName>
</protein>
<dbReference type="InterPro" id="IPR010982">
    <property type="entry name" value="Lambda_DNA-bd_dom_sf"/>
</dbReference>
<proteinExistence type="predicted"/>
<sequence>MTHAEHTGAFSLAGLLANVEAKELEAASLMDKTVVALQQAIHERGALPEDLAHRVGVSVPDILAVVNGDGNVNVAAFARVLSALGYRAEWSLTDIETGRPLVPAERESRHLEANRSAE</sequence>
<evidence type="ECO:0000313" key="2">
    <source>
        <dbReference type="Proteomes" id="UP000269438"/>
    </source>
</evidence>
<reference evidence="1 2" key="1">
    <citation type="submission" date="2018-10" db="EMBL/GenBank/DDBJ databases">
        <authorList>
            <person name="Li J."/>
        </authorList>
    </citation>
    <scope>NUCLEOTIDE SEQUENCE [LARGE SCALE GENOMIC DNA]</scope>
    <source>
        <strain evidence="1 2">JCM 11654</strain>
    </source>
</reference>
<keyword evidence="2" id="KW-1185">Reference proteome</keyword>
<gene>
    <name evidence="1" type="ORF">D9V34_10295</name>
</gene>
<dbReference type="EMBL" id="RCUY01000009">
    <property type="protein sequence ID" value="RLP82190.1"/>
    <property type="molecule type" value="Genomic_DNA"/>
</dbReference>
<dbReference type="Proteomes" id="UP000269438">
    <property type="component" value="Unassembled WGS sequence"/>
</dbReference>
<comment type="caution">
    <text evidence="1">The sequence shown here is derived from an EMBL/GenBank/DDBJ whole genome shotgun (WGS) entry which is preliminary data.</text>
</comment>
<organism evidence="1 2">
    <name type="scientific">Mycetocola lacteus</name>
    <dbReference type="NCBI Taxonomy" id="76637"/>
    <lineage>
        <taxon>Bacteria</taxon>
        <taxon>Bacillati</taxon>
        <taxon>Actinomycetota</taxon>
        <taxon>Actinomycetes</taxon>
        <taxon>Micrococcales</taxon>
        <taxon>Microbacteriaceae</taxon>
        <taxon>Mycetocola</taxon>
    </lineage>
</organism>
<dbReference type="SUPFAM" id="SSF47413">
    <property type="entry name" value="lambda repressor-like DNA-binding domains"/>
    <property type="match status" value="1"/>
</dbReference>
<dbReference type="Gene3D" id="1.10.260.40">
    <property type="entry name" value="lambda repressor-like DNA-binding domains"/>
    <property type="match status" value="1"/>
</dbReference>
<evidence type="ECO:0008006" key="3">
    <source>
        <dbReference type="Google" id="ProtNLM"/>
    </source>
</evidence>
<dbReference type="RefSeq" id="WP_121688733.1">
    <property type="nucleotide sequence ID" value="NZ_RCUY01000009.1"/>
</dbReference>
<name>A0A3L7ARJ7_9MICO</name>